<dbReference type="OrthoDB" id="10050218at2759"/>
<feature type="coiled-coil region" evidence="1">
    <location>
        <begin position="131"/>
        <end position="158"/>
    </location>
</feature>
<dbReference type="AlphaFoldDB" id="A0A7K5A0Q6"/>
<organism evidence="2 3">
    <name type="scientific">Centropus unirufus</name>
    <dbReference type="NCBI Taxonomy" id="1118519"/>
    <lineage>
        <taxon>Eukaryota</taxon>
        <taxon>Metazoa</taxon>
        <taxon>Chordata</taxon>
        <taxon>Craniata</taxon>
        <taxon>Vertebrata</taxon>
        <taxon>Euteleostomi</taxon>
        <taxon>Archelosauria</taxon>
        <taxon>Archosauria</taxon>
        <taxon>Dinosauria</taxon>
        <taxon>Saurischia</taxon>
        <taxon>Theropoda</taxon>
        <taxon>Coelurosauria</taxon>
        <taxon>Aves</taxon>
        <taxon>Neognathae</taxon>
        <taxon>Neoaves</taxon>
        <taxon>Otidimorphae</taxon>
        <taxon>Cuculiformes</taxon>
        <taxon>Centropidae</taxon>
        <taxon>Centropus</taxon>
    </lineage>
</organism>
<sequence length="186" mass="21595">ENNLAKLEEKAEKNLMKLCEQKMRLQEKLYEVNRKILLQEREQKLDEMLDKQLEMLTPLIPVCEQFKEPYKHFAAALDVTRHELPIKNIHIEGDVHTYLGELGKELTITQELLTELMPSGSEESAKTLSSLKELKEVSQELDKELQRTFTQVQNLASEASKEVSLHSQQICEESHGLEVVKGWYFD</sequence>
<accession>A0A7K5A0Q6</accession>
<evidence type="ECO:0000256" key="1">
    <source>
        <dbReference type="SAM" id="Coils"/>
    </source>
</evidence>
<keyword evidence="1" id="KW-0175">Coiled coil</keyword>
<feature type="coiled-coil region" evidence="1">
    <location>
        <begin position="8"/>
        <end position="35"/>
    </location>
</feature>
<name>A0A7K5A0Q6_9AVES</name>
<evidence type="ECO:0000313" key="2">
    <source>
        <dbReference type="EMBL" id="NWR77263.1"/>
    </source>
</evidence>
<feature type="non-terminal residue" evidence="2">
    <location>
        <position position="1"/>
    </location>
</feature>
<reference evidence="2 3" key="1">
    <citation type="submission" date="2019-09" db="EMBL/GenBank/DDBJ databases">
        <title>Bird 10,000 Genomes (B10K) Project - Family phase.</title>
        <authorList>
            <person name="Zhang G."/>
        </authorList>
    </citation>
    <scope>NUCLEOTIDE SEQUENCE [LARGE SCALE GENOMIC DNA]</scope>
    <source>
        <strain evidence="2">B10K-DU-017-25</strain>
        <tissue evidence="2">Mixed tissue sample</tissue>
    </source>
</reference>
<dbReference type="Proteomes" id="UP000517892">
    <property type="component" value="Unassembled WGS sequence"/>
</dbReference>
<protein>
    <submittedName>
        <fullName evidence="2">HAUS8 protein</fullName>
    </submittedName>
</protein>
<proteinExistence type="predicted"/>
<evidence type="ECO:0000313" key="3">
    <source>
        <dbReference type="Proteomes" id="UP000517892"/>
    </source>
</evidence>
<dbReference type="EMBL" id="VYZI01000441">
    <property type="protein sequence ID" value="NWR77263.1"/>
    <property type="molecule type" value="Genomic_DNA"/>
</dbReference>
<comment type="caution">
    <text evidence="2">The sequence shown here is derived from an EMBL/GenBank/DDBJ whole genome shotgun (WGS) entry which is preliminary data.</text>
</comment>
<keyword evidence="3" id="KW-1185">Reference proteome</keyword>
<feature type="non-terminal residue" evidence="2">
    <location>
        <position position="186"/>
    </location>
</feature>
<gene>
    <name evidence="2" type="primary">Haus8</name>
    <name evidence="2" type="ORF">CENUNI_R10941</name>
</gene>